<dbReference type="GO" id="GO:0043024">
    <property type="term" value="F:ribosomal small subunit binding"/>
    <property type="evidence" value="ECO:0007669"/>
    <property type="project" value="TreeGrafter"/>
</dbReference>
<proteinExistence type="inferred from homology"/>
<dbReference type="STRING" id="1817824.A2751_02115"/>
<evidence type="ECO:0000256" key="2">
    <source>
        <dbReference type="HAMAP-Rule" id="MF_00003"/>
    </source>
</evidence>
<evidence type="ECO:0000313" key="4">
    <source>
        <dbReference type="Proteomes" id="UP000176864"/>
    </source>
</evidence>
<dbReference type="NCBIfam" id="TIGR00082">
    <property type="entry name" value="rbfA"/>
    <property type="match status" value="1"/>
</dbReference>
<comment type="caution">
    <text evidence="3">The sequence shown here is derived from an EMBL/GenBank/DDBJ whole genome shotgun (WGS) entry which is preliminary data.</text>
</comment>
<dbReference type="AlphaFoldDB" id="A0A1F5NJD4"/>
<comment type="subcellular location">
    <subcellularLocation>
        <location evidence="2">Cytoplasm</location>
    </subcellularLocation>
</comment>
<dbReference type="GO" id="GO:0030490">
    <property type="term" value="P:maturation of SSU-rRNA"/>
    <property type="evidence" value="ECO:0007669"/>
    <property type="project" value="UniProtKB-UniRule"/>
</dbReference>
<comment type="subunit">
    <text evidence="2">Monomer. Binds 30S ribosomal subunits, but not 50S ribosomal subunits or 70S ribosomes.</text>
</comment>
<dbReference type="Pfam" id="PF02033">
    <property type="entry name" value="RBFA"/>
    <property type="match status" value="1"/>
</dbReference>
<comment type="similarity">
    <text evidence="2">Belongs to the RbfA family.</text>
</comment>
<keyword evidence="2" id="KW-0963">Cytoplasm</keyword>
<reference evidence="3 4" key="1">
    <citation type="journal article" date="2016" name="Nat. Commun.">
        <title>Thousands of microbial genomes shed light on interconnected biogeochemical processes in an aquifer system.</title>
        <authorList>
            <person name="Anantharaman K."/>
            <person name="Brown C.T."/>
            <person name="Hug L.A."/>
            <person name="Sharon I."/>
            <person name="Castelle C.J."/>
            <person name="Probst A.J."/>
            <person name="Thomas B.C."/>
            <person name="Singh A."/>
            <person name="Wilkins M.J."/>
            <person name="Karaoz U."/>
            <person name="Brodie E.L."/>
            <person name="Williams K.H."/>
            <person name="Hubbard S.S."/>
            <person name="Banfield J.F."/>
        </authorList>
    </citation>
    <scope>NUCLEOTIDE SEQUENCE [LARGE SCALE GENOMIC DNA]</scope>
</reference>
<protein>
    <recommendedName>
        <fullName evidence="2">Ribosome-binding factor A</fullName>
    </recommendedName>
</protein>
<dbReference type="InterPro" id="IPR000238">
    <property type="entry name" value="RbfA"/>
</dbReference>
<dbReference type="Proteomes" id="UP000176864">
    <property type="component" value="Unassembled WGS sequence"/>
</dbReference>
<sequence length="111" mass="12446">MSTRQEKVNSLIQQLISQHLVEDKPEGITGLVTVTAVDVSGDLEHAKIFFSSLGQDPQDVLEILKKNIYEIQGVLYNKLEMKKVPRIAFISDSSGEYAEYISKVLKKLHGD</sequence>
<dbReference type="InterPro" id="IPR015946">
    <property type="entry name" value="KH_dom-like_a/b"/>
</dbReference>
<keyword evidence="1 2" id="KW-0690">Ribosome biogenesis</keyword>
<evidence type="ECO:0000256" key="1">
    <source>
        <dbReference type="ARBA" id="ARBA00022517"/>
    </source>
</evidence>
<comment type="function">
    <text evidence="2">One of several proteins that assist in the late maturation steps of the functional core of the 30S ribosomal subunit. Associates with free 30S ribosomal subunits (but not with 30S subunits that are part of 70S ribosomes or polysomes). Required for efficient processing of 16S rRNA. May interact with the 5'-terminal helix region of 16S rRNA.</text>
</comment>
<name>A0A1F5NJD4_9BACT</name>
<dbReference type="InterPro" id="IPR020053">
    <property type="entry name" value="Ribosome-bd_factorA_CS"/>
</dbReference>
<dbReference type="PROSITE" id="PS01319">
    <property type="entry name" value="RBFA"/>
    <property type="match status" value="1"/>
</dbReference>
<dbReference type="Gene3D" id="3.30.300.20">
    <property type="match status" value="1"/>
</dbReference>
<gene>
    <name evidence="2" type="primary">rbfA</name>
    <name evidence="3" type="ORF">A2751_02115</name>
</gene>
<dbReference type="GO" id="GO:0005829">
    <property type="term" value="C:cytosol"/>
    <property type="evidence" value="ECO:0007669"/>
    <property type="project" value="TreeGrafter"/>
</dbReference>
<dbReference type="SUPFAM" id="SSF89919">
    <property type="entry name" value="Ribosome-binding factor A, RbfA"/>
    <property type="match status" value="1"/>
</dbReference>
<evidence type="ECO:0000313" key="3">
    <source>
        <dbReference type="EMBL" id="OGE77821.1"/>
    </source>
</evidence>
<dbReference type="PANTHER" id="PTHR33515">
    <property type="entry name" value="RIBOSOME-BINDING FACTOR A, CHLOROPLASTIC-RELATED"/>
    <property type="match status" value="1"/>
</dbReference>
<accession>A0A1F5NJD4</accession>
<dbReference type="PANTHER" id="PTHR33515:SF1">
    <property type="entry name" value="RIBOSOME-BINDING FACTOR A, CHLOROPLASTIC-RELATED"/>
    <property type="match status" value="1"/>
</dbReference>
<dbReference type="EMBL" id="MFEK01000016">
    <property type="protein sequence ID" value="OGE77821.1"/>
    <property type="molecule type" value="Genomic_DNA"/>
</dbReference>
<dbReference type="HAMAP" id="MF_00003">
    <property type="entry name" value="RbfA"/>
    <property type="match status" value="1"/>
</dbReference>
<organism evidence="3 4">
    <name type="scientific">Candidatus Doudnabacteria bacterium RIFCSPHIGHO2_01_FULL_46_14</name>
    <dbReference type="NCBI Taxonomy" id="1817824"/>
    <lineage>
        <taxon>Bacteria</taxon>
        <taxon>Candidatus Doudnaibacteriota</taxon>
    </lineage>
</organism>
<dbReference type="InterPro" id="IPR023799">
    <property type="entry name" value="RbfA_dom_sf"/>
</dbReference>